<reference evidence="2" key="1">
    <citation type="submission" date="2018-02" db="EMBL/GenBank/DDBJ databases">
        <authorList>
            <person name="Hausmann B."/>
        </authorList>
    </citation>
    <scope>NUCLEOTIDE SEQUENCE [LARGE SCALE GENOMIC DNA]</scope>
    <source>
        <strain evidence="2">Peat soil MAG SbA5</strain>
    </source>
</reference>
<evidence type="ECO:0000313" key="2">
    <source>
        <dbReference type="Proteomes" id="UP000239735"/>
    </source>
</evidence>
<dbReference type="EMBL" id="OKRB01000073">
    <property type="protein sequence ID" value="SPE19003.1"/>
    <property type="molecule type" value="Genomic_DNA"/>
</dbReference>
<evidence type="ECO:0000313" key="1">
    <source>
        <dbReference type="EMBL" id="SPE19003.1"/>
    </source>
</evidence>
<gene>
    <name evidence="1" type="ORF">SBA5_180036</name>
</gene>
<protein>
    <submittedName>
        <fullName evidence="1">Uncharacterized protein</fullName>
    </submittedName>
</protein>
<dbReference type="AlphaFoldDB" id="A0A2N9L790"/>
<sequence>MIPLAARLSKSRSFCNIIAATQMKPI</sequence>
<proteinExistence type="predicted"/>
<name>A0A2N9L790_9BACT</name>
<organism evidence="1 2">
    <name type="scientific">Candidatus Sulfuritelmatomonas gaucii</name>
    <dbReference type="NCBI Taxonomy" id="2043161"/>
    <lineage>
        <taxon>Bacteria</taxon>
        <taxon>Pseudomonadati</taxon>
        <taxon>Acidobacteriota</taxon>
        <taxon>Terriglobia</taxon>
        <taxon>Terriglobales</taxon>
        <taxon>Acidobacteriaceae</taxon>
        <taxon>Candidatus Sulfuritelmatomonas</taxon>
    </lineage>
</organism>
<dbReference type="Proteomes" id="UP000239735">
    <property type="component" value="Unassembled WGS sequence"/>
</dbReference>
<accession>A0A2N9L790</accession>